<evidence type="ECO:0000256" key="8">
    <source>
        <dbReference type="ARBA" id="ARBA00022989"/>
    </source>
</evidence>
<dbReference type="PRINTS" id="PR00344">
    <property type="entry name" value="BCTRLSENSOR"/>
</dbReference>
<evidence type="ECO:0000313" key="15">
    <source>
        <dbReference type="Proteomes" id="UP000092582"/>
    </source>
</evidence>
<dbReference type="CDD" id="cd00075">
    <property type="entry name" value="HATPase"/>
    <property type="match status" value="1"/>
</dbReference>
<dbReference type="PANTHER" id="PTHR45436:SF5">
    <property type="entry name" value="SENSOR HISTIDINE KINASE TRCS"/>
    <property type="match status" value="1"/>
</dbReference>
<keyword evidence="8 12" id="KW-1133">Transmembrane helix</keyword>
<evidence type="ECO:0000256" key="1">
    <source>
        <dbReference type="ARBA" id="ARBA00000085"/>
    </source>
</evidence>
<organism evidence="14 15">
    <name type="scientific">Cryobacterium arcticum</name>
    <dbReference type="NCBI Taxonomy" id="670052"/>
    <lineage>
        <taxon>Bacteria</taxon>
        <taxon>Bacillati</taxon>
        <taxon>Actinomycetota</taxon>
        <taxon>Actinomycetes</taxon>
        <taxon>Micrococcales</taxon>
        <taxon>Microbacteriaceae</taxon>
        <taxon>Cryobacterium</taxon>
    </lineage>
</organism>
<name>A0A1B1BP44_9MICO</name>
<dbReference type="RefSeq" id="WP_066598368.1">
    <property type="nucleotide sequence ID" value="NZ_CP016282.1"/>
</dbReference>
<dbReference type="SMART" id="SM00388">
    <property type="entry name" value="HisKA"/>
    <property type="match status" value="1"/>
</dbReference>
<accession>A0A1B1BP44</accession>
<evidence type="ECO:0000256" key="12">
    <source>
        <dbReference type="SAM" id="Phobius"/>
    </source>
</evidence>
<dbReference type="Gene3D" id="1.10.287.130">
    <property type="match status" value="1"/>
</dbReference>
<evidence type="ECO:0000259" key="13">
    <source>
        <dbReference type="PROSITE" id="PS50109"/>
    </source>
</evidence>
<keyword evidence="6 12" id="KW-0812">Transmembrane</keyword>
<dbReference type="SMART" id="SM00304">
    <property type="entry name" value="HAMP"/>
    <property type="match status" value="1"/>
</dbReference>
<dbReference type="EC" id="2.7.13.3" evidence="3"/>
<keyword evidence="7 14" id="KW-0418">Kinase</keyword>
<feature type="compositionally biased region" description="Basic and acidic residues" evidence="11">
    <location>
        <begin position="92"/>
        <end position="102"/>
    </location>
</feature>
<proteinExistence type="predicted"/>
<feature type="compositionally biased region" description="Gly residues" evidence="11">
    <location>
        <begin position="79"/>
        <end position="89"/>
    </location>
</feature>
<evidence type="ECO:0000256" key="4">
    <source>
        <dbReference type="ARBA" id="ARBA00022553"/>
    </source>
</evidence>
<comment type="subcellular location">
    <subcellularLocation>
        <location evidence="2">Cell membrane</location>
    </subcellularLocation>
</comment>
<sequence precursor="true">MTTRWSLRRRLVVGIAGVVASMMLASGILSIVALGTSTITVADAQLTASISALSRSVDKFGHSAGGATDGTDHSRAGHSGAGYSGGGYTDKGAGHPDTAARDTGEVRTKSLVDFVGHGRGSVIAILWRGEVVDSALFSDTGAVVLTTDVAADIARSVEASGGTAPNRTLELGELGRYRLATVVNDGDVLVAAVPLAAADQAQLRQGVAIAILTVLALIGTIVGTIVVVRLALRPLGRVVDTAVAVTSLKLDAGDHGIAPRVAPADTDPRTEAGQVGEALNQLLDHVDTALSVRAATDRRMRRFVTDASHELRTPLAAIQGYAELTRQDSAELPEVTEYSLARIESEARRMSSLVADLLLLARLDEGQDLHVDDVDLADLLLTAVNDARASAPGHTWIAEVPDTAVVVRGDRERLHQLLVNLLSNAQGHTPAGSVVTTTLRVDGPGLPVQLSVRDNGPGIDADLLPVIFERFARGDASRATGSGGTRSTGLGLAIAQSIAEAHGGTIRAFSSPAGSTFTVAIPLPPAPSRPSSEL</sequence>
<evidence type="ECO:0000256" key="11">
    <source>
        <dbReference type="SAM" id="MobiDB-lite"/>
    </source>
</evidence>
<reference evidence="14 15" key="1">
    <citation type="submission" date="2016-06" db="EMBL/GenBank/DDBJ databases">
        <title>Genome sequencing of Cryobacterium arcticum PAMC 27867.</title>
        <authorList>
            <person name="Lee J."/>
            <person name="Kim O.-S."/>
        </authorList>
    </citation>
    <scope>NUCLEOTIDE SEQUENCE [LARGE SCALE GENOMIC DNA]</scope>
    <source>
        <strain evidence="14 15">PAMC 27867</strain>
    </source>
</reference>
<keyword evidence="5" id="KW-0808">Transferase</keyword>
<dbReference type="GO" id="GO:0000155">
    <property type="term" value="F:phosphorelay sensor kinase activity"/>
    <property type="evidence" value="ECO:0007669"/>
    <property type="project" value="InterPro"/>
</dbReference>
<dbReference type="InterPro" id="IPR036097">
    <property type="entry name" value="HisK_dim/P_sf"/>
</dbReference>
<dbReference type="PANTHER" id="PTHR45436">
    <property type="entry name" value="SENSOR HISTIDINE KINASE YKOH"/>
    <property type="match status" value="1"/>
</dbReference>
<dbReference type="FunFam" id="1.10.287.130:FF:000001">
    <property type="entry name" value="Two-component sensor histidine kinase"/>
    <property type="match status" value="1"/>
</dbReference>
<dbReference type="InterPro" id="IPR036890">
    <property type="entry name" value="HATPase_C_sf"/>
</dbReference>
<protein>
    <recommendedName>
        <fullName evidence="3">histidine kinase</fullName>
        <ecNumber evidence="3">2.7.13.3</ecNumber>
    </recommendedName>
</protein>
<dbReference type="Proteomes" id="UP000092582">
    <property type="component" value="Chromosome 1"/>
</dbReference>
<keyword evidence="9" id="KW-0902">Two-component regulatory system</keyword>
<dbReference type="SUPFAM" id="SSF47384">
    <property type="entry name" value="Homodimeric domain of signal transducing histidine kinase"/>
    <property type="match status" value="1"/>
</dbReference>
<gene>
    <name evidence="14" type="ORF">PA27867_3517</name>
</gene>
<dbReference type="SUPFAM" id="SSF55874">
    <property type="entry name" value="ATPase domain of HSP90 chaperone/DNA topoisomerase II/histidine kinase"/>
    <property type="match status" value="1"/>
</dbReference>
<dbReference type="InterPro" id="IPR050428">
    <property type="entry name" value="TCS_sensor_his_kinase"/>
</dbReference>
<dbReference type="CDD" id="cd00082">
    <property type="entry name" value="HisKA"/>
    <property type="match status" value="1"/>
</dbReference>
<dbReference type="Pfam" id="PF02518">
    <property type="entry name" value="HATPase_c"/>
    <property type="match status" value="1"/>
</dbReference>
<feature type="region of interest" description="Disordered" evidence="11">
    <location>
        <begin position="64"/>
        <end position="102"/>
    </location>
</feature>
<dbReference type="EMBL" id="CP016282">
    <property type="protein sequence ID" value="ANP74440.1"/>
    <property type="molecule type" value="Genomic_DNA"/>
</dbReference>
<comment type="catalytic activity">
    <reaction evidence="1">
        <text>ATP + protein L-histidine = ADP + protein N-phospho-L-histidine.</text>
        <dbReference type="EC" id="2.7.13.3"/>
    </reaction>
</comment>
<keyword evidence="10 12" id="KW-0472">Membrane</keyword>
<evidence type="ECO:0000256" key="6">
    <source>
        <dbReference type="ARBA" id="ARBA00022692"/>
    </source>
</evidence>
<dbReference type="InterPro" id="IPR003594">
    <property type="entry name" value="HATPase_dom"/>
</dbReference>
<evidence type="ECO:0000256" key="9">
    <source>
        <dbReference type="ARBA" id="ARBA00023012"/>
    </source>
</evidence>
<evidence type="ECO:0000256" key="10">
    <source>
        <dbReference type="ARBA" id="ARBA00023136"/>
    </source>
</evidence>
<evidence type="ECO:0000256" key="3">
    <source>
        <dbReference type="ARBA" id="ARBA00012438"/>
    </source>
</evidence>
<feature type="transmembrane region" description="Helical" evidence="12">
    <location>
        <begin position="12"/>
        <end position="35"/>
    </location>
</feature>
<dbReference type="InterPro" id="IPR003661">
    <property type="entry name" value="HisK_dim/P_dom"/>
</dbReference>
<feature type="domain" description="Histidine kinase" evidence="13">
    <location>
        <begin position="306"/>
        <end position="525"/>
    </location>
</feature>
<evidence type="ECO:0000256" key="7">
    <source>
        <dbReference type="ARBA" id="ARBA00022777"/>
    </source>
</evidence>
<dbReference type="PROSITE" id="PS50109">
    <property type="entry name" value="HIS_KIN"/>
    <property type="match status" value="1"/>
</dbReference>
<dbReference type="InterPro" id="IPR005467">
    <property type="entry name" value="His_kinase_dom"/>
</dbReference>
<dbReference type="AlphaFoldDB" id="A0A1B1BP44"/>
<dbReference type="SMART" id="SM00387">
    <property type="entry name" value="HATPase_c"/>
    <property type="match status" value="1"/>
</dbReference>
<dbReference type="KEGG" id="cart:PA27867_3517"/>
<evidence type="ECO:0000256" key="2">
    <source>
        <dbReference type="ARBA" id="ARBA00004236"/>
    </source>
</evidence>
<dbReference type="STRING" id="670052.PA27867_3517"/>
<keyword evidence="4" id="KW-0597">Phosphoprotein</keyword>
<dbReference type="Pfam" id="PF00512">
    <property type="entry name" value="HisKA"/>
    <property type="match status" value="1"/>
</dbReference>
<evidence type="ECO:0000256" key="5">
    <source>
        <dbReference type="ARBA" id="ARBA00022679"/>
    </source>
</evidence>
<evidence type="ECO:0000313" key="14">
    <source>
        <dbReference type="EMBL" id="ANP74440.1"/>
    </source>
</evidence>
<dbReference type="InterPro" id="IPR004358">
    <property type="entry name" value="Sig_transdc_His_kin-like_C"/>
</dbReference>
<dbReference type="Gene3D" id="3.30.565.10">
    <property type="entry name" value="Histidine kinase-like ATPase, C-terminal domain"/>
    <property type="match status" value="1"/>
</dbReference>
<dbReference type="InterPro" id="IPR003660">
    <property type="entry name" value="HAMP_dom"/>
</dbReference>
<dbReference type="GO" id="GO:0005886">
    <property type="term" value="C:plasma membrane"/>
    <property type="evidence" value="ECO:0007669"/>
    <property type="project" value="UniProtKB-SubCell"/>
</dbReference>
<feature type="transmembrane region" description="Helical" evidence="12">
    <location>
        <begin position="207"/>
        <end position="228"/>
    </location>
</feature>
<keyword evidence="15" id="KW-1185">Reference proteome</keyword>
<dbReference type="PATRIC" id="fig|670052.7.peg.3621"/>